<sequence length="275" mass="32203">MLVCVQFSNRKEALIFYQYLFDNCSNSRIELNGEIKDKGNKWSVTITEDYSFPDISQAVYTIIRQRKLQAWMEGVLRHRFYYGDPREIEQVIKLSSKLMEEPPDGVSLPRVDLKAELFVKRKVMDFEFNDFDDLSASCLEYVYQDLLEFTGKLLDEYKLEEAHQMMVDSWRRQVKNKRSAVTLLHVTCEGQLEYYFPEGNKVGRAELLSFLQSNPDPMIQTLPSELGILPALIYSPDELMIYSNKQGEAKLELLMNIFEEKAVWKPLSFFPFHKA</sequence>
<name>A0ABW2K4U8_9BACI</name>
<organism evidence="1 2">
    <name type="scientific">Halobacillus campisalis</name>
    <dbReference type="NCBI Taxonomy" id="435909"/>
    <lineage>
        <taxon>Bacteria</taxon>
        <taxon>Bacillati</taxon>
        <taxon>Bacillota</taxon>
        <taxon>Bacilli</taxon>
        <taxon>Bacillales</taxon>
        <taxon>Bacillaceae</taxon>
        <taxon>Halobacillus</taxon>
    </lineage>
</organism>
<proteinExistence type="predicted"/>
<dbReference type="InterPro" id="IPR014199">
    <property type="entry name" value="Spore_YtxC"/>
</dbReference>
<dbReference type="EMBL" id="JBHTBY010000006">
    <property type="protein sequence ID" value="MFC7321108.1"/>
    <property type="molecule type" value="Genomic_DNA"/>
</dbReference>
<evidence type="ECO:0000313" key="1">
    <source>
        <dbReference type="EMBL" id="MFC7321108.1"/>
    </source>
</evidence>
<dbReference type="Pfam" id="PF08812">
    <property type="entry name" value="YtxC"/>
    <property type="match status" value="1"/>
</dbReference>
<reference evidence="2" key="1">
    <citation type="journal article" date="2019" name="Int. J. Syst. Evol. Microbiol.">
        <title>The Global Catalogue of Microorganisms (GCM) 10K type strain sequencing project: providing services to taxonomists for standard genome sequencing and annotation.</title>
        <authorList>
            <consortium name="The Broad Institute Genomics Platform"/>
            <consortium name="The Broad Institute Genome Sequencing Center for Infectious Disease"/>
            <person name="Wu L."/>
            <person name="Ma J."/>
        </authorList>
    </citation>
    <scope>NUCLEOTIDE SEQUENCE [LARGE SCALE GENOMIC DNA]</scope>
    <source>
        <strain evidence="2">CCUG 73951</strain>
    </source>
</reference>
<protein>
    <submittedName>
        <fullName evidence="1">Sporulation protein YtxC</fullName>
    </submittedName>
</protein>
<gene>
    <name evidence="1" type="primary">ytxC</name>
    <name evidence="1" type="ORF">ACFQMN_09470</name>
</gene>
<keyword evidence="2" id="KW-1185">Reference proteome</keyword>
<dbReference type="RefSeq" id="WP_289214637.1">
    <property type="nucleotide sequence ID" value="NZ_JAPVRC010000001.1"/>
</dbReference>
<evidence type="ECO:0000313" key="2">
    <source>
        <dbReference type="Proteomes" id="UP001596494"/>
    </source>
</evidence>
<comment type="caution">
    <text evidence="1">The sequence shown here is derived from an EMBL/GenBank/DDBJ whole genome shotgun (WGS) entry which is preliminary data.</text>
</comment>
<accession>A0ABW2K4U8</accession>
<dbReference type="Proteomes" id="UP001596494">
    <property type="component" value="Unassembled WGS sequence"/>
</dbReference>